<feature type="region of interest" description="Disordered" evidence="5">
    <location>
        <begin position="152"/>
        <end position="178"/>
    </location>
</feature>
<evidence type="ECO:0000313" key="8">
    <source>
        <dbReference type="RefSeq" id="XP_040596807.1"/>
    </source>
</evidence>
<evidence type="ECO:0000256" key="3">
    <source>
        <dbReference type="PROSITE-ProRule" id="PRU00108"/>
    </source>
</evidence>
<dbReference type="GeneID" id="121138037"/>
<proteinExistence type="predicted"/>
<keyword evidence="3 4" id="KW-0371">Homeobox</keyword>
<comment type="subcellular location">
    <subcellularLocation>
        <location evidence="1 3 4">Nucleus</location>
    </subcellularLocation>
</comment>
<evidence type="ECO:0000256" key="2">
    <source>
        <dbReference type="ARBA" id="ARBA00023242"/>
    </source>
</evidence>
<dbReference type="Pfam" id="PF00046">
    <property type="entry name" value="Homeodomain"/>
    <property type="match status" value="1"/>
</dbReference>
<dbReference type="InterPro" id="IPR001356">
    <property type="entry name" value="HD"/>
</dbReference>
<dbReference type="SMART" id="SM00389">
    <property type="entry name" value="HOX"/>
    <property type="match status" value="1"/>
</dbReference>
<feature type="DNA-binding region" description="Homeobox" evidence="3">
    <location>
        <begin position="79"/>
        <end position="138"/>
    </location>
</feature>
<sequence length="420" mass="47051">MEPNSHVITESHVTHGFSLPHGLKMTGRQFTFPTNIFPSYSVNPVPHGSASTSSPHYPQGFLTSQVPTKSQETFNNTRRQQKHRVFIEDQNLVLQEHFNKCKFLKKEECMELAQRFGLDEHHIKIWFKNRRAKVNQKKGQGQHLNLGCGSQEIYASPTASDPHDPSSSEDSPCHNQSRISWAPQHIPSSNSLQHEPDFSTVDHKFEKKYFCNSSTREMQQMPGKLSHQPDGRCGLPKGCVPFEGSAKSESMCEKPSAVSFQNLSLHLSIAQHTESFLSMCQRQSLVTTPPQLNPLNNTLDQTSIFSKIDRACEAINKKRKRSIEEDQQSKKARDHSWKGGIDSNAKSSCPKDTVLLMASACGDSRLQRQLCVSSHPAVCHSNTSPDSGTILSMMESTCRVNSPPPLNPSVFPVPEFCFLH</sequence>
<dbReference type="InterPro" id="IPR009057">
    <property type="entry name" value="Homeodomain-like_sf"/>
</dbReference>
<protein>
    <submittedName>
        <fullName evidence="8">Retinal homeobox protein Rx-B-like</fullName>
    </submittedName>
</protein>
<keyword evidence="7" id="KW-1185">Reference proteome</keyword>
<evidence type="ECO:0000313" key="7">
    <source>
        <dbReference type="Proteomes" id="UP000886700"/>
    </source>
</evidence>
<dbReference type="InterPro" id="IPR050720">
    <property type="entry name" value="Engrailed_Homeobox_TFs"/>
</dbReference>
<dbReference type="SUPFAM" id="SSF46689">
    <property type="entry name" value="Homeodomain-like"/>
    <property type="match status" value="1"/>
</dbReference>
<dbReference type="CDD" id="cd00086">
    <property type="entry name" value="homeodomain"/>
    <property type="match status" value="1"/>
</dbReference>
<gene>
    <name evidence="8" type="primary">LOC121138037</name>
</gene>
<accession>A0ABM2X1M6</accession>
<dbReference type="PANTHER" id="PTHR24341">
    <property type="entry name" value="HOMEOBOX PROTEIN ENGRAILED"/>
    <property type="match status" value="1"/>
</dbReference>
<dbReference type="Proteomes" id="UP000886700">
    <property type="component" value="Unplaced"/>
</dbReference>
<keyword evidence="2 3" id="KW-0539">Nucleus</keyword>
<dbReference type="PANTHER" id="PTHR24341:SF6">
    <property type="entry name" value="HOMEOBOX PROTEIN INVECTED"/>
    <property type="match status" value="1"/>
</dbReference>
<feature type="region of interest" description="Disordered" evidence="5">
    <location>
        <begin position="319"/>
        <end position="344"/>
    </location>
</feature>
<feature type="domain" description="Homeobox" evidence="6">
    <location>
        <begin position="77"/>
        <end position="137"/>
    </location>
</feature>
<evidence type="ECO:0000256" key="5">
    <source>
        <dbReference type="SAM" id="MobiDB-lite"/>
    </source>
</evidence>
<reference evidence="8" key="1">
    <citation type="submission" date="2025-08" db="UniProtKB">
        <authorList>
            <consortium name="RefSeq"/>
        </authorList>
    </citation>
    <scope>IDENTIFICATION</scope>
    <source>
        <tissue evidence="8">Liver</tissue>
    </source>
</reference>
<keyword evidence="3 4" id="KW-0238">DNA-binding</keyword>
<evidence type="ECO:0000256" key="4">
    <source>
        <dbReference type="RuleBase" id="RU000682"/>
    </source>
</evidence>
<dbReference type="Gene3D" id="1.10.10.60">
    <property type="entry name" value="Homeodomain-like"/>
    <property type="match status" value="1"/>
</dbReference>
<dbReference type="RefSeq" id="XP_040596807.1">
    <property type="nucleotide sequence ID" value="XM_040740873.1"/>
</dbReference>
<name>A0ABM2X1M6_MESAU</name>
<feature type="compositionally biased region" description="Basic and acidic residues" evidence="5">
    <location>
        <begin position="319"/>
        <end position="337"/>
    </location>
</feature>
<evidence type="ECO:0000256" key="1">
    <source>
        <dbReference type="ARBA" id="ARBA00004123"/>
    </source>
</evidence>
<organism evidence="7 8">
    <name type="scientific">Mesocricetus auratus</name>
    <name type="common">Golden hamster</name>
    <dbReference type="NCBI Taxonomy" id="10036"/>
    <lineage>
        <taxon>Eukaryota</taxon>
        <taxon>Metazoa</taxon>
        <taxon>Chordata</taxon>
        <taxon>Craniata</taxon>
        <taxon>Vertebrata</taxon>
        <taxon>Euteleostomi</taxon>
        <taxon>Mammalia</taxon>
        <taxon>Eutheria</taxon>
        <taxon>Euarchontoglires</taxon>
        <taxon>Glires</taxon>
        <taxon>Rodentia</taxon>
        <taxon>Myomorpha</taxon>
        <taxon>Muroidea</taxon>
        <taxon>Cricetidae</taxon>
        <taxon>Cricetinae</taxon>
        <taxon>Mesocricetus</taxon>
    </lineage>
</organism>
<dbReference type="PROSITE" id="PS50071">
    <property type="entry name" value="HOMEOBOX_2"/>
    <property type="match status" value="1"/>
</dbReference>
<evidence type="ECO:0000259" key="6">
    <source>
        <dbReference type="PROSITE" id="PS50071"/>
    </source>
</evidence>